<dbReference type="EMBL" id="JACKXE010000001">
    <property type="protein sequence ID" value="MBB6626531.1"/>
    <property type="molecule type" value="Genomic_DNA"/>
</dbReference>
<gene>
    <name evidence="2" type="ORF">H5V45_04255</name>
</gene>
<dbReference type="InterPro" id="IPR028082">
    <property type="entry name" value="Peripla_BP_I"/>
</dbReference>
<dbReference type="RefSeq" id="WP_185251796.1">
    <property type="nucleotide sequence ID" value="NZ_JACKXE010000001.1"/>
</dbReference>
<feature type="compositionally biased region" description="Basic and acidic residues" evidence="1">
    <location>
        <begin position="7"/>
        <end position="19"/>
    </location>
</feature>
<name>A0A7X0V9E4_9ACTN</name>
<comment type="caution">
    <text evidence="2">The sequence shown here is derived from an EMBL/GenBank/DDBJ whole genome shotgun (WGS) entry which is preliminary data.</text>
</comment>
<dbReference type="Proteomes" id="UP000523955">
    <property type="component" value="Unassembled WGS sequence"/>
</dbReference>
<evidence type="ECO:0000313" key="3">
    <source>
        <dbReference type="Proteomes" id="UP000523955"/>
    </source>
</evidence>
<proteinExistence type="predicted"/>
<sequence length="421" mass="43897">MTTSSSRDARGRGRSDRSRPRAVALVPAAVVAALLVGGAVYAGSDDVHAPPRQGNALVADWSARKEGQQVLGGARTPGVPSIQRLRHDRVEFTVTVAPARPGPNLVRVDTTHLGAGHRHRGLPVLVGTTEQTLVRAVPRPGTDGLWAVVDLPEGSGTVLVTHGRYHRVPFAVETGTDRPDTTAWTGPDGPECLAAATAAILGGGSADASCPAATLGPTDATALRSVVDTLATRGVEQLAVQHDASARSRAAYDVVRAAATSRGLDVVEPSVRPGRRSALLVVSGWSDASRSLARVTALPLRQQPMRNDGTWLAPWLLSPAVVDSTLGAVLPLDFDVRDPAAQEFSQTLATYLPGQSPTASGYLAWRSVRGTDPDPLELFAASRTAIMPAQGGHEQHETAVAWFPGGTVTPVGALVPRTGAR</sequence>
<evidence type="ECO:0000313" key="2">
    <source>
        <dbReference type="EMBL" id="MBB6626531.1"/>
    </source>
</evidence>
<protein>
    <submittedName>
        <fullName evidence="2">Uncharacterized protein</fullName>
    </submittedName>
</protein>
<dbReference type="AlphaFoldDB" id="A0A7X0V9E4"/>
<reference evidence="2 3" key="1">
    <citation type="submission" date="2020-08" db="EMBL/GenBank/DDBJ databases">
        <authorList>
            <person name="Seo M.-J."/>
        </authorList>
    </citation>
    <scope>NUCLEOTIDE SEQUENCE [LARGE SCALE GENOMIC DNA]</scope>
    <source>
        <strain evidence="2 3">KIGAM211</strain>
    </source>
</reference>
<keyword evidence="3" id="KW-1185">Reference proteome</keyword>
<organism evidence="2 3">
    <name type="scientific">Nocardioides luti</name>
    <dbReference type="NCBI Taxonomy" id="2761101"/>
    <lineage>
        <taxon>Bacteria</taxon>
        <taxon>Bacillati</taxon>
        <taxon>Actinomycetota</taxon>
        <taxon>Actinomycetes</taxon>
        <taxon>Propionibacteriales</taxon>
        <taxon>Nocardioidaceae</taxon>
        <taxon>Nocardioides</taxon>
    </lineage>
</organism>
<dbReference type="SUPFAM" id="SSF53822">
    <property type="entry name" value="Periplasmic binding protein-like I"/>
    <property type="match status" value="1"/>
</dbReference>
<evidence type="ECO:0000256" key="1">
    <source>
        <dbReference type="SAM" id="MobiDB-lite"/>
    </source>
</evidence>
<accession>A0A7X0V9E4</accession>
<feature type="region of interest" description="Disordered" evidence="1">
    <location>
        <begin position="1"/>
        <end position="20"/>
    </location>
</feature>